<dbReference type="InterPro" id="IPR052363">
    <property type="entry name" value="LPS_export_LptC"/>
</dbReference>
<dbReference type="OrthoDB" id="6118108at2"/>
<keyword evidence="7" id="KW-1185">Reference proteome</keyword>
<dbReference type="NCBIfam" id="TIGR04409">
    <property type="entry name" value="LptC_YrbK"/>
    <property type="match status" value="1"/>
</dbReference>
<organism evidence="6 7">
    <name type="scientific">Kushneria sinocarnis</name>
    <dbReference type="NCBI Taxonomy" id="595502"/>
    <lineage>
        <taxon>Bacteria</taxon>
        <taxon>Pseudomonadati</taxon>
        <taxon>Pseudomonadota</taxon>
        <taxon>Gammaproteobacteria</taxon>
        <taxon>Oceanospirillales</taxon>
        <taxon>Halomonadaceae</taxon>
        <taxon>Kushneria</taxon>
    </lineage>
</organism>
<evidence type="ECO:0000256" key="5">
    <source>
        <dbReference type="ARBA" id="ARBA00023136"/>
    </source>
</evidence>
<evidence type="ECO:0000313" key="6">
    <source>
        <dbReference type="EMBL" id="RKR02528.1"/>
    </source>
</evidence>
<dbReference type="PANTHER" id="PTHR37481:SF1">
    <property type="entry name" value="LIPOPOLYSACCHARIDE EXPORT SYSTEM PROTEIN LPTC"/>
    <property type="match status" value="1"/>
</dbReference>
<keyword evidence="1" id="KW-1003">Cell membrane</keyword>
<dbReference type="GO" id="GO:0030288">
    <property type="term" value="C:outer membrane-bounded periplasmic space"/>
    <property type="evidence" value="ECO:0007669"/>
    <property type="project" value="TreeGrafter"/>
</dbReference>
<evidence type="ECO:0000256" key="3">
    <source>
        <dbReference type="ARBA" id="ARBA00022692"/>
    </source>
</evidence>
<dbReference type="PANTHER" id="PTHR37481">
    <property type="entry name" value="LIPOPOLYSACCHARIDE EXPORT SYSTEM PROTEIN LPTC"/>
    <property type="match status" value="1"/>
</dbReference>
<dbReference type="GO" id="GO:0015221">
    <property type="term" value="F:lipopolysaccharide transmembrane transporter activity"/>
    <property type="evidence" value="ECO:0007669"/>
    <property type="project" value="InterPro"/>
</dbReference>
<protein>
    <submittedName>
        <fullName evidence="6">Lipopolysaccharide export system protein LptC</fullName>
    </submittedName>
</protein>
<evidence type="ECO:0000256" key="4">
    <source>
        <dbReference type="ARBA" id="ARBA00022989"/>
    </source>
</evidence>
<dbReference type="Proteomes" id="UP000281975">
    <property type="component" value="Unassembled WGS sequence"/>
</dbReference>
<reference evidence="6 7" key="1">
    <citation type="submission" date="2018-10" db="EMBL/GenBank/DDBJ databases">
        <title>Genomic Encyclopedia of Type Strains, Phase IV (KMG-IV): sequencing the most valuable type-strain genomes for metagenomic binning, comparative biology and taxonomic classification.</title>
        <authorList>
            <person name="Goeker M."/>
        </authorList>
    </citation>
    <scope>NUCLEOTIDE SEQUENCE [LARGE SCALE GENOMIC DNA]</scope>
    <source>
        <strain evidence="6 7">DSM 23229</strain>
    </source>
</reference>
<keyword evidence="4" id="KW-1133">Transmembrane helix</keyword>
<proteinExistence type="predicted"/>
<keyword evidence="3" id="KW-0812">Transmembrane</keyword>
<keyword evidence="5" id="KW-0472">Membrane</keyword>
<gene>
    <name evidence="6" type="ORF">C7446_2244</name>
</gene>
<accession>A0A420WVE1</accession>
<evidence type="ECO:0000256" key="1">
    <source>
        <dbReference type="ARBA" id="ARBA00022475"/>
    </source>
</evidence>
<dbReference type="InterPro" id="IPR010664">
    <property type="entry name" value="LipoPS_assembly_LptC-rel"/>
</dbReference>
<dbReference type="RefSeq" id="WP_121173178.1">
    <property type="nucleotide sequence ID" value="NZ_RBIN01000006.1"/>
</dbReference>
<name>A0A420WVE1_9GAMM</name>
<dbReference type="AlphaFoldDB" id="A0A420WVE1"/>
<evidence type="ECO:0000256" key="2">
    <source>
        <dbReference type="ARBA" id="ARBA00022519"/>
    </source>
</evidence>
<dbReference type="EMBL" id="RBIN01000006">
    <property type="protein sequence ID" value="RKR02528.1"/>
    <property type="molecule type" value="Genomic_DNA"/>
</dbReference>
<comment type="caution">
    <text evidence="6">The sequence shown here is derived from an EMBL/GenBank/DDBJ whole genome shotgun (WGS) entry which is preliminary data.</text>
</comment>
<evidence type="ECO:0000313" key="7">
    <source>
        <dbReference type="Proteomes" id="UP000281975"/>
    </source>
</evidence>
<dbReference type="Gene3D" id="2.60.450.10">
    <property type="entry name" value="Lipopolysaccharide (LPS) transport protein A like domain"/>
    <property type="match status" value="1"/>
</dbReference>
<keyword evidence="2" id="KW-0997">Cell inner membrane</keyword>
<dbReference type="Pfam" id="PF06835">
    <property type="entry name" value="LptC"/>
    <property type="match status" value="1"/>
</dbReference>
<dbReference type="GO" id="GO:0005886">
    <property type="term" value="C:plasma membrane"/>
    <property type="evidence" value="ECO:0007669"/>
    <property type="project" value="InterPro"/>
</dbReference>
<dbReference type="GO" id="GO:0017089">
    <property type="term" value="F:glycolipid transfer activity"/>
    <property type="evidence" value="ECO:0007669"/>
    <property type="project" value="TreeGrafter"/>
</dbReference>
<sequence>MIATLKRLAPRLWLLLLLLALGIGLTLIEQRGRLPSPTFDATSGGAQPDYYLEGVEYTRFNERGQADQTLSSPRIAHTPNDDVTRARTPRVMLLDDDGRHWHATGKQARLNGTDDTLTLAGNARLFEPDRQWRLETDTLHYDRNDRHAWSDTDSSFHRGNQRTRGDRFDAWLDRDQLIIDGNVHGHFPMTDQSDAP</sequence>
<dbReference type="InterPro" id="IPR026265">
    <property type="entry name" value="LptC"/>
</dbReference>